<keyword evidence="2" id="KW-0808">Transferase</keyword>
<dbReference type="Pfam" id="PF00370">
    <property type="entry name" value="FGGY_N"/>
    <property type="match status" value="1"/>
</dbReference>
<gene>
    <name evidence="6" type="ORF">ACFOOL_11105</name>
</gene>
<evidence type="ECO:0000313" key="6">
    <source>
        <dbReference type="EMBL" id="MFC3705305.1"/>
    </source>
</evidence>
<name>A0ABV7X3I9_9HYPH</name>
<accession>A0ABV7X3I9</accession>
<dbReference type="SUPFAM" id="SSF53067">
    <property type="entry name" value="Actin-like ATPase domain"/>
    <property type="match status" value="2"/>
</dbReference>
<evidence type="ECO:0000256" key="3">
    <source>
        <dbReference type="ARBA" id="ARBA00022777"/>
    </source>
</evidence>
<dbReference type="InterPro" id="IPR000577">
    <property type="entry name" value="Carb_kinase_FGGY"/>
</dbReference>
<comment type="caution">
    <text evidence="6">The sequence shown here is derived from an EMBL/GenBank/DDBJ whole genome shotgun (WGS) entry which is preliminary data.</text>
</comment>
<reference evidence="7" key="1">
    <citation type="journal article" date="2019" name="Int. J. Syst. Evol. Microbiol.">
        <title>The Global Catalogue of Microorganisms (GCM) 10K type strain sequencing project: providing services to taxonomists for standard genome sequencing and annotation.</title>
        <authorList>
            <consortium name="The Broad Institute Genomics Platform"/>
            <consortium name="The Broad Institute Genome Sequencing Center for Infectious Disease"/>
            <person name="Wu L."/>
            <person name="Ma J."/>
        </authorList>
    </citation>
    <scope>NUCLEOTIDE SEQUENCE [LARGE SCALE GENOMIC DNA]</scope>
    <source>
        <strain evidence="7">KCTC 42281</strain>
    </source>
</reference>
<evidence type="ECO:0000256" key="1">
    <source>
        <dbReference type="ARBA" id="ARBA00009156"/>
    </source>
</evidence>
<dbReference type="InterPro" id="IPR018484">
    <property type="entry name" value="FGGY_N"/>
</dbReference>
<feature type="domain" description="Carbohydrate kinase FGGY C-terminal" evidence="5">
    <location>
        <begin position="250"/>
        <end position="429"/>
    </location>
</feature>
<sequence length="488" mass="51088">MDFTLIGIDVGTTATKATLIDGKGRELASFARPHPTDRSGPGKAEQSPQAWLDSVFAALHHFAASADLSGLAGIGLCSQVNTHVFVDGAGRPLRPAITWQDSRAAIDAALLDGQVTPERKTEWFGGPVPIDASHALSRMAFVARTEPDIWSRTRHVLLPKDFCALQLTGELASDPVAAVGLVDSAGNYVAPLLDLLPGAADRLPPLFAFHHVVGRIRPGLPCAGTPVVVGAMDAWGGMFGCGVVEDGDAMCQSGTSEIPGVVSTRVHPTPGVVLFPPYDGIRMHAAPTQAGGASLEWAAALLGRAPAELPALAATAGTGPIPFFLPHLAGERAPIWDAASRGSFARLDGGTGPAQLARAVLEGVAFSVRWAFEALEASAGRPIETVRISGGGSQSDIWCQIRADILGMRLERAEVPAAAALGAAILAGVGSGAFPSLAPAIRQLVRHDREFLPDAGKRAQYDEAFAHYQALYEALRPFNARFQSPSQR</sequence>
<dbReference type="EMBL" id="JBHRYD010000010">
    <property type="protein sequence ID" value="MFC3705305.1"/>
    <property type="molecule type" value="Genomic_DNA"/>
</dbReference>
<keyword evidence="7" id="KW-1185">Reference proteome</keyword>
<dbReference type="Gene3D" id="3.30.420.40">
    <property type="match status" value="2"/>
</dbReference>
<dbReference type="InterPro" id="IPR050406">
    <property type="entry name" value="FGGY_Carb_Kinase"/>
</dbReference>
<proteinExistence type="inferred from homology"/>
<dbReference type="GO" id="GO:0016301">
    <property type="term" value="F:kinase activity"/>
    <property type="evidence" value="ECO:0007669"/>
    <property type="project" value="UniProtKB-KW"/>
</dbReference>
<comment type="similarity">
    <text evidence="1">Belongs to the FGGY kinase family.</text>
</comment>
<dbReference type="PANTHER" id="PTHR43095:SF5">
    <property type="entry name" value="XYLULOSE KINASE"/>
    <property type="match status" value="1"/>
</dbReference>
<dbReference type="RefSeq" id="WP_380097091.1">
    <property type="nucleotide sequence ID" value="NZ_JBHRYD010000010.1"/>
</dbReference>
<dbReference type="InterPro" id="IPR018485">
    <property type="entry name" value="FGGY_C"/>
</dbReference>
<dbReference type="Pfam" id="PF02782">
    <property type="entry name" value="FGGY_C"/>
    <property type="match status" value="1"/>
</dbReference>
<evidence type="ECO:0000256" key="2">
    <source>
        <dbReference type="ARBA" id="ARBA00022679"/>
    </source>
</evidence>
<evidence type="ECO:0000259" key="4">
    <source>
        <dbReference type="Pfam" id="PF00370"/>
    </source>
</evidence>
<dbReference type="Proteomes" id="UP001595613">
    <property type="component" value="Unassembled WGS sequence"/>
</dbReference>
<dbReference type="PANTHER" id="PTHR43095">
    <property type="entry name" value="SUGAR KINASE"/>
    <property type="match status" value="1"/>
</dbReference>
<keyword evidence="3 6" id="KW-0418">Kinase</keyword>
<protein>
    <submittedName>
        <fullName evidence="6">FGGY-family carbohydrate kinase</fullName>
    </submittedName>
</protein>
<feature type="domain" description="Carbohydrate kinase FGGY N-terminal" evidence="4">
    <location>
        <begin position="5"/>
        <end position="240"/>
    </location>
</feature>
<dbReference type="PIRSF" id="PIRSF000538">
    <property type="entry name" value="GlpK"/>
    <property type="match status" value="1"/>
</dbReference>
<organism evidence="6 7">
    <name type="scientific">Devosia honganensis</name>
    <dbReference type="NCBI Taxonomy" id="1610527"/>
    <lineage>
        <taxon>Bacteria</taxon>
        <taxon>Pseudomonadati</taxon>
        <taxon>Pseudomonadota</taxon>
        <taxon>Alphaproteobacteria</taxon>
        <taxon>Hyphomicrobiales</taxon>
        <taxon>Devosiaceae</taxon>
        <taxon>Devosia</taxon>
    </lineage>
</organism>
<evidence type="ECO:0000313" key="7">
    <source>
        <dbReference type="Proteomes" id="UP001595613"/>
    </source>
</evidence>
<dbReference type="InterPro" id="IPR043129">
    <property type="entry name" value="ATPase_NBD"/>
</dbReference>
<evidence type="ECO:0000259" key="5">
    <source>
        <dbReference type="Pfam" id="PF02782"/>
    </source>
</evidence>